<dbReference type="InterPro" id="IPR000858">
    <property type="entry name" value="S_locus_glycoprot_dom"/>
</dbReference>
<evidence type="ECO:0000313" key="4">
    <source>
        <dbReference type="Proteomes" id="UP000235220"/>
    </source>
</evidence>
<dbReference type="STRING" id="51240.A0A2I4F848"/>
<dbReference type="Pfam" id="PF00954">
    <property type="entry name" value="S_locus_glycop"/>
    <property type="match status" value="1"/>
</dbReference>
<dbReference type="PANTHER" id="PTHR47976:SF7">
    <property type="entry name" value="RECEPTOR-LIKE SERINE_THREONINE-PROTEIN KINASE"/>
    <property type="match status" value="1"/>
</dbReference>
<dbReference type="InterPro" id="IPR051343">
    <property type="entry name" value="G-type_lectin_kinases/EP1-like"/>
</dbReference>
<dbReference type="Gene3D" id="2.90.10.10">
    <property type="entry name" value="Bulb-type lectin domain"/>
    <property type="match status" value="2"/>
</dbReference>
<dbReference type="OrthoDB" id="758220at2759"/>
<dbReference type="PROSITE" id="PS50927">
    <property type="entry name" value="BULB_LECTIN"/>
    <property type="match status" value="1"/>
</dbReference>
<evidence type="ECO:0000313" key="5">
    <source>
        <dbReference type="RefSeq" id="XP_018827826.1"/>
    </source>
</evidence>
<dbReference type="RefSeq" id="XP_018827826.1">
    <property type="nucleotide sequence ID" value="XM_018972281.2"/>
</dbReference>
<dbReference type="Proteomes" id="UP000235220">
    <property type="component" value="Chromosome 1"/>
</dbReference>
<dbReference type="GeneID" id="108996397"/>
<dbReference type="CDD" id="cd00028">
    <property type="entry name" value="B_lectin"/>
    <property type="match status" value="1"/>
</dbReference>
<dbReference type="FunFam" id="2.90.10.10:FF:000026">
    <property type="entry name" value="Serine/threonine-protein kinase"/>
    <property type="match status" value="1"/>
</dbReference>
<dbReference type="AlphaFoldDB" id="A0A2I4F848"/>
<dbReference type="Gramene" id="Jr01_14750_p1">
    <property type="protein sequence ID" value="cds.Jr01_14750_p1"/>
    <property type="gene ID" value="Jr01_14750"/>
</dbReference>
<dbReference type="Pfam" id="PF01453">
    <property type="entry name" value="B_lectin"/>
    <property type="match status" value="1"/>
</dbReference>
<evidence type="ECO:0000256" key="1">
    <source>
        <dbReference type="ARBA" id="ARBA00022729"/>
    </source>
</evidence>
<dbReference type="PANTHER" id="PTHR47976">
    <property type="entry name" value="G-TYPE LECTIN S-RECEPTOR-LIKE SERINE/THREONINE-PROTEIN KINASE SD2-5"/>
    <property type="match status" value="1"/>
</dbReference>
<dbReference type="GO" id="GO:0048544">
    <property type="term" value="P:recognition of pollen"/>
    <property type="evidence" value="ECO:0007669"/>
    <property type="project" value="InterPro"/>
</dbReference>
<keyword evidence="4" id="KW-1185">Reference proteome</keyword>
<evidence type="ECO:0000256" key="2">
    <source>
        <dbReference type="ARBA" id="ARBA00023157"/>
    </source>
</evidence>
<organism evidence="4 5">
    <name type="scientific">Juglans regia</name>
    <name type="common">English walnut</name>
    <dbReference type="NCBI Taxonomy" id="51240"/>
    <lineage>
        <taxon>Eukaryota</taxon>
        <taxon>Viridiplantae</taxon>
        <taxon>Streptophyta</taxon>
        <taxon>Embryophyta</taxon>
        <taxon>Tracheophyta</taxon>
        <taxon>Spermatophyta</taxon>
        <taxon>Magnoliopsida</taxon>
        <taxon>eudicotyledons</taxon>
        <taxon>Gunneridae</taxon>
        <taxon>Pentapetalae</taxon>
        <taxon>rosids</taxon>
        <taxon>fabids</taxon>
        <taxon>Fagales</taxon>
        <taxon>Juglandaceae</taxon>
        <taxon>Juglans</taxon>
    </lineage>
</organism>
<gene>
    <name evidence="5" type="primary">LOC108996397</name>
</gene>
<dbReference type="SUPFAM" id="SSF51110">
    <property type="entry name" value="alpha-D-mannose-specific plant lectins"/>
    <property type="match status" value="2"/>
</dbReference>
<protein>
    <submittedName>
        <fullName evidence="5">G-type lectin S-receptor-like serine/threonine-protein kinase LECRK1</fullName>
    </submittedName>
</protein>
<keyword evidence="2" id="KW-1015">Disulfide bond</keyword>
<sequence length="504" mass="55327">MSSKRTRVSIQIAKEKARIINFHYYPEQEKRSENNSVTMATIWPLLLLLFSVISTSEAQQAERSFVRAGSLLTPTGTNSSWLSRSGLYAFGFYEQGNGYAVGIFIAGIRQKTVVWTANRDNPPVPGDVKLNFTSNGRLVLQTAQGMETGIAGNTEGAAAASMLDSGNFVLYNSDNSTIWQSFDKPTDTFLPGQKLTTDEVMFPSYSAANQSTGIFCLIMQQDGWLAMYPVGTPFTIEYGYWGAGVSGEGTDVTLNFDADGRLYLLNGTGISIVNITAGNPTKGVIYRLTLDPDGILRHYSHNMDQNGVWNVTWSGPKDVCDPKGLCGINAFCDQDAGCECLPGFKRVNQDSWASGCERNFDSKSCKSNEAVTGYTMEAELHTEWHNDSYSILTSSTQDACGEACLGDCNCEAALYKDGECRKQRLPLKFGRRTQGESSLALIKVGTSPISPDPRVPKESKKKNRVDILIIGVSLLSFACIILAISGILFYKYRVWLYRNISNAL</sequence>
<keyword evidence="3" id="KW-0325">Glycoprotein</keyword>
<proteinExistence type="predicted"/>
<keyword evidence="1" id="KW-0732">Signal</keyword>
<accession>A0A2I4F848</accession>
<evidence type="ECO:0000256" key="3">
    <source>
        <dbReference type="ARBA" id="ARBA00023180"/>
    </source>
</evidence>
<dbReference type="SMART" id="SM00108">
    <property type="entry name" value="B_lectin"/>
    <property type="match status" value="1"/>
</dbReference>
<dbReference type="InterPro" id="IPR036426">
    <property type="entry name" value="Bulb-type_lectin_dom_sf"/>
</dbReference>
<dbReference type="FunFam" id="2.90.10.10:FF:000013">
    <property type="entry name" value="G-type lectin S-receptor-like serine/threonine-protein kinase LECRK1"/>
    <property type="match status" value="1"/>
</dbReference>
<reference evidence="5" key="1">
    <citation type="submission" date="2025-08" db="UniProtKB">
        <authorList>
            <consortium name="RefSeq"/>
        </authorList>
    </citation>
    <scope>IDENTIFICATION</scope>
    <source>
        <tissue evidence="5">Leaves</tissue>
    </source>
</reference>
<name>A0A2I4F848_JUGRE</name>
<dbReference type="InterPro" id="IPR001480">
    <property type="entry name" value="Bulb-type_lectin_dom"/>
</dbReference>
<dbReference type="KEGG" id="jre:108996397"/>